<protein>
    <submittedName>
        <fullName evidence="1">Uncharacterized protein</fullName>
    </submittedName>
</protein>
<keyword evidence="2" id="KW-1185">Reference proteome</keyword>
<accession>A0AAN9SDD2</accession>
<comment type="caution">
    <text evidence="1">The sequence shown here is derived from an EMBL/GenBank/DDBJ whole genome shotgun (WGS) entry which is preliminary data.</text>
</comment>
<organism evidence="1 2">
    <name type="scientific">Psophocarpus tetragonolobus</name>
    <name type="common">Winged bean</name>
    <name type="synonym">Dolichos tetragonolobus</name>
    <dbReference type="NCBI Taxonomy" id="3891"/>
    <lineage>
        <taxon>Eukaryota</taxon>
        <taxon>Viridiplantae</taxon>
        <taxon>Streptophyta</taxon>
        <taxon>Embryophyta</taxon>
        <taxon>Tracheophyta</taxon>
        <taxon>Spermatophyta</taxon>
        <taxon>Magnoliopsida</taxon>
        <taxon>eudicotyledons</taxon>
        <taxon>Gunneridae</taxon>
        <taxon>Pentapetalae</taxon>
        <taxon>rosids</taxon>
        <taxon>fabids</taxon>
        <taxon>Fabales</taxon>
        <taxon>Fabaceae</taxon>
        <taxon>Papilionoideae</taxon>
        <taxon>50 kb inversion clade</taxon>
        <taxon>NPAAA clade</taxon>
        <taxon>indigoferoid/millettioid clade</taxon>
        <taxon>Phaseoleae</taxon>
        <taxon>Psophocarpus</taxon>
    </lineage>
</organism>
<dbReference type="AlphaFoldDB" id="A0AAN9SDD2"/>
<name>A0AAN9SDD2_PSOTE</name>
<sequence>MEVMDSPQPVEETSSEMHCVAMQTIHEVFLSSNDDMISYLAVCSSISMMFVSRLTTLISLAGTSVSLRMPRISVACQNWKIKVIHEIASHPQAITFLVGHGAKDCVCSVVYVSPKFCERNHAWDRLCDMRANISSPWFLIGDLNEIAVTSEYHCPLLVGCNCALKERHDRLFRFEAVWATHRDFECIVRTT</sequence>
<dbReference type="Proteomes" id="UP001386955">
    <property type="component" value="Unassembled WGS sequence"/>
</dbReference>
<evidence type="ECO:0000313" key="2">
    <source>
        <dbReference type="Proteomes" id="UP001386955"/>
    </source>
</evidence>
<dbReference type="EMBL" id="JAYMYS010000005">
    <property type="protein sequence ID" value="KAK7393827.1"/>
    <property type="molecule type" value="Genomic_DNA"/>
</dbReference>
<evidence type="ECO:0000313" key="1">
    <source>
        <dbReference type="EMBL" id="KAK7393827.1"/>
    </source>
</evidence>
<proteinExistence type="predicted"/>
<gene>
    <name evidence="1" type="ORF">VNO78_22391</name>
</gene>
<dbReference type="SUPFAM" id="SSF56219">
    <property type="entry name" value="DNase I-like"/>
    <property type="match status" value="1"/>
</dbReference>
<dbReference type="InterPro" id="IPR036691">
    <property type="entry name" value="Endo/exonu/phosph_ase_sf"/>
</dbReference>
<reference evidence="1 2" key="1">
    <citation type="submission" date="2024-01" db="EMBL/GenBank/DDBJ databases">
        <title>The genomes of 5 underutilized Papilionoideae crops provide insights into root nodulation and disease resistanc.</title>
        <authorList>
            <person name="Jiang F."/>
        </authorList>
    </citation>
    <scope>NUCLEOTIDE SEQUENCE [LARGE SCALE GENOMIC DNA]</scope>
    <source>
        <strain evidence="1">DUOXIRENSHENG_FW03</strain>
        <tissue evidence="1">Leaves</tissue>
    </source>
</reference>